<reference evidence="8" key="1">
    <citation type="journal article" date="2020" name="Nature">
        <title>Giant virus diversity and host interactions through global metagenomics.</title>
        <authorList>
            <person name="Schulz F."/>
            <person name="Roux S."/>
            <person name="Paez-Espino D."/>
            <person name="Jungbluth S."/>
            <person name="Walsh D.A."/>
            <person name="Denef V.J."/>
            <person name="McMahon K.D."/>
            <person name="Konstantinidis K.T."/>
            <person name="Eloe-Fadrosh E.A."/>
            <person name="Kyrpides N.C."/>
            <person name="Woyke T."/>
        </authorList>
    </citation>
    <scope>NUCLEOTIDE SEQUENCE</scope>
    <source>
        <strain evidence="8">GVMAG-M-3300023179-103</strain>
    </source>
</reference>
<dbReference type="GO" id="GO:0003676">
    <property type="term" value="F:nucleic acid binding"/>
    <property type="evidence" value="ECO:0007669"/>
    <property type="project" value="InterPro"/>
</dbReference>
<dbReference type="SUPFAM" id="SSF52540">
    <property type="entry name" value="P-loop containing nucleoside triphosphate hydrolases"/>
    <property type="match status" value="1"/>
</dbReference>
<dbReference type="GO" id="GO:0005634">
    <property type="term" value="C:nucleus"/>
    <property type="evidence" value="ECO:0007669"/>
    <property type="project" value="TreeGrafter"/>
</dbReference>
<dbReference type="Gene3D" id="3.40.50.300">
    <property type="entry name" value="P-loop containing nucleotide triphosphate hydrolases"/>
    <property type="match status" value="2"/>
</dbReference>
<dbReference type="InterPro" id="IPR001650">
    <property type="entry name" value="Helicase_C-like"/>
</dbReference>
<dbReference type="Pfam" id="PF00271">
    <property type="entry name" value="Helicase_C"/>
    <property type="match status" value="1"/>
</dbReference>
<dbReference type="InterPro" id="IPR011545">
    <property type="entry name" value="DEAD/DEAH_box_helicase_dom"/>
</dbReference>
<dbReference type="PROSITE" id="PS51194">
    <property type="entry name" value="HELICASE_CTER"/>
    <property type="match status" value="1"/>
</dbReference>
<evidence type="ECO:0000313" key="8">
    <source>
        <dbReference type="EMBL" id="QHT21578.1"/>
    </source>
</evidence>
<dbReference type="PANTHER" id="PTHR13710">
    <property type="entry name" value="DNA HELICASE RECQ FAMILY MEMBER"/>
    <property type="match status" value="1"/>
</dbReference>
<dbReference type="Pfam" id="PF00270">
    <property type="entry name" value="DEAD"/>
    <property type="match status" value="1"/>
</dbReference>
<evidence type="ECO:0000256" key="1">
    <source>
        <dbReference type="ARBA" id="ARBA00022741"/>
    </source>
</evidence>
<evidence type="ECO:0000259" key="6">
    <source>
        <dbReference type="PROSITE" id="PS51192"/>
    </source>
</evidence>
<dbReference type="SUPFAM" id="SSF46785">
    <property type="entry name" value="Winged helix' DNA-binding domain"/>
    <property type="match status" value="1"/>
</dbReference>
<dbReference type="GO" id="GO:0043138">
    <property type="term" value="F:3'-5' DNA helicase activity"/>
    <property type="evidence" value="ECO:0007669"/>
    <property type="project" value="InterPro"/>
</dbReference>
<dbReference type="AlphaFoldDB" id="A0A6C0DYM9"/>
<keyword evidence="4" id="KW-0067">ATP-binding</keyword>
<feature type="region of interest" description="Disordered" evidence="5">
    <location>
        <begin position="413"/>
        <end position="438"/>
    </location>
</feature>
<dbReference type="Gene3D" id="1.10.10.10">
    <property type="entry name" value="Winged helix-like DNA-binding domain superfamily/Winged helix DNA-binding domain"/>
    <property type="match status" value="1"/>
</dbReference>
<dbReference type="GO" id="GO:0005524">
    <property type="term" value="F:ATP binding"/>
    <property type="evidence" value="ECO:0007669"/>
    <property type="project" value="UniProtKB-KW"/>
</dbReference>
<evidence type="ECO:0000256" key="2">
    <source>
        <dbReference type="ARBA" id="ARBA00022801"/>
    </source>
</evidence>
<keyword evidence="3" id="KW-0347">Helicase</keyword>
<dbReference type="GO" id="GO:0000724">
    <property type="term" value="P:double-strand break repair via homologous recombination"/>
    <property type="evidence" value="ECO:0007669"/>
    <property type="project" value="TreeGrafter"/>
</dbReference>
<feature type="domain" description="Helicase ATP-binding" evidence="6">
    <location>
        <begin position="38"/>
        <end position="208"/>
    </location>
</feature>
<keyword evidence="1" id="KW-0547">Nucleotide-binding</keyword>
<dbReference type="Pfam" id="PF09382">
    <property type="entry name" value="RQC"/>
    <property type="match status" value="1"/>
</dbReference>
<dbReference type="InterPro" id="IPR036390">
    <property type="entry name" value="WH_DNA-bd_sf"/>
</dbReference>
<protein>
    <recommendedName>
        <fullName evidence="9">ATP-dependent DNA helicase</fullName>
    </recommendedName>
</protein>
<sequence length="542" mass="62736">MDAYESTQIETDQYKTTMGVLKKYFGYDTLKENQYKIIHNILNCKDVIALLPTSHGKSLCFQIIPLITNEVCIVISPLISLMEDQKMILDKLNINSCCYNGTSNAKQKEEIEKDVLDNKYRIIYTTPETLINSKNFIEKIFRKIGICVLAIDESHCVSSFGYDFRPAYRSIIDIKKLLKGVPVLALTATATKDVIEDIKTELKIKKCEIIRSSFNRTNLKINVREQTKETKDKIVSIIENISVGSVIIYCVTRKDTEKMTEFLKENKIKSVCYHGGMSNKDRTTTQDKFMSSKVKCICATNSFGMGINKADVRVIIHYGLPQNIEGYYQEIGRGGRDGEKAECFLFYAKKDFITQNFLIKQTQDEEYKKVKQTLFMIISRYVETLQCRKKYILNYFGECIDKCNNCDNCLKNKKRQDSQDSQDESQDENQDERKKPEIMTQNDNQMLYNLLSLMKEIYEVKNHWFGQSKLIDMLKGSSKAGIEPWMKKLLMFGSMKNITIEKLKVLVDKAKNNEYIEMEAIKFFIVVKISDKGYDFLTTVNQ</sequence>
<evidence type="ECO:0000256" key="5">
    <source>
        <dbReference type="SAM" id="MobiDB-lite"/>
    </source>
</evidence>
<dbReference type="InterPro" id="IPR004589">
    <property type="entry name" value="DNA_helicase_ATP-dep_RecQ"/>
</dbReference>
<dbReference type="SMART" id="SM00487">
    <property type="entry name" value="DEXDc"/>
    <property type="match status" value="1"/>
</dbReference>
<dbReference type="GO" id="GO:0006260">
    <property type="term" value="P:DNA replication"/>
    <property type="evidence" value="ECO:0007669"/>
    <property type="project" value="InterPro"/>
</dbReference>
<dbReference type="CDD" id="cd17920">
    <property type="entry name" value="DEXHc_RecQ"/>
    <property type="match status" value="1"/>
</dbReference>
<organism evidence="8">
    <name type="scientific">viral metagenome</name>
    <dbReference type="NCBI Taxonomy" id="1070528"/>
    <lineage>
        <taxon>unclassified sequences</taxon>
        <taxon>metagenomes</taxon>
        <taxon>organismal metagenomes</taxon>
    </lineage>
</organism>
<keyword evidence="2" id="KW-0378">Hydrolase</keyword>
<evidence type="ECO:0008006" key="9">
    <source>
        <dbReference type="Google" id="ProtNLM"/>
    </source>
</evidence>
<dbReference type="GO" id="GO:0005737">
    <property type="term" value="C:cytoplasm"/>
    <property type="evidence" value="ECO:0007669"/>
    <property type="project" value="TreeGrafter"/>
</dbReference>
<dbReference type="InterPro" id="IPR036388">
    <property type="entry name" value="WH-like_DNA-bd_sf"/>
</dbReference>
<dbReference type="InterPro" id="IPR027417">
    <property type="entry name" value="P-loop_NTPase"/>
</dbReference>
<dbReference type="EMBL" id="MN739695">
    <property type="protein sequence ID" value="QHT21578.1"/>
    <property type="molecule type" value="Genomic_DNA"/>
</dbReference>
<accession>A0A6C0DYM9</accession>
<dbReference type="InterPro" id="IPR032284">
    <property type="entry name" value="RecQ_Zn-bd"/>
</dbReference>
<name>A0A6C0DYM9_9ZZZZ</name>
<dbReference type="GO" id="GO:0016787">
    <property type="term" value="F:hydrolase activity"/>
    <property type="evidence" value="ECO:0007669"/>
    <property type="project" value="UniProtKB-KW"/>
</dbReference>
<feature type="compositionally biased region" description="Acidic residues" evidence="5">
    <location>
        <begin position="420"/>
        <end position="430"/>
    </location>
</feature>
<proteinExistence type="predicted"/>
<dbReference type="NCBIfam" id="TIGR00614">
    <property type="entry name" value="recQ_fam"/>
    <property type="match status" value="1"/>
</dbReference>
<dbReference type="Pfam" id="PF16124">
    <property type="entry name" value="RecQ_Zn_bind"/>
    <property type="match status" value="1"/>
</dbReference>
<dbReference type="SMART" id="SM00490">
    <property type="entry name" value="HELICc"/>
    <property type="match status" value="1"/>
</dbReference>
<dbReference type="GO" id="GO:0009378">
    <property type="term" value="F:four-way junction helicase activity"/>
    <property type="evidence" value="ECO:0007669"/>
    <property type="project" value="TreeGrafter"/>
</dbReference>
<dbReference type="InterPro" id="IPR018982">
    <property type="entry name" value="RQC_domain"/>
</dbReference>
<dbReference type="GO" id="GO:0005694">
    <property type="term" value="C:chromosome"/>
    <property type="evidence" value="ECO:0007669"/>
    <property type="project" value="TreeGrafter"/>
</dbReference>
<evidence type="ECO:0000259" key="7">
    <source>
        <dbReference type="PROSITE" id="PS51194"/>
    </source>
</evidence>
<dbReference type="PANTHER" id="PTHR13710:SF120">
    <property type="entry name" value="BIFUNCTIONAL 3'-5' EXONUCLEASE_ATP-DEPENDENT HELICASE WRN"/>
    <property type="match status" value="1"/>
</dbReference>
<dbReference type="FunFam" id="3.40.50.300:FF:001389">
    <property type="entry name" value="ATP-dependent DNA helicase RecQ"/>
    <property type="match status" value="1"/>
</dbReference>
<evidence type="ECO:0000256" key="3">
    <source>
        <dbReference type="ARBA" id="ARBA00022806"/>
    </source>
</evidence>
<dbReference type="PROSITE" id="PS51192">
    <property type="entry name" value="HELICASE_ATP_BIND_1"/>
    <property type="match status" value="1"/>
</dbReference>
<feature type="domain" description="Helicase C-terminal" evidence="7">
    <location>
        <begin position="233"/>
        <end position="378"/>
    </location>
</feature>
<dbReference type="InterPro" id="IPR014001">
    <property type="entry name" value="Helicase_ATP-bd"/>
</dbReference>
<evidence type="ECO:0000256" key="4">
    <source>
        <dbReference type="ARBA" id="ARBA00022840"/>
    </source>
</evidence>